<dbReference type="InParanoid" id="G5AGB2"/>
<dbReference type="InterPro" id="IPR043502">
    <property type="entry name" value="DNA/RNA_pol_sf"/>
</dbReference>
<gene>
    <name evidence="1" type="ORF">PHYSODRAFT_342415</name>
</gene>
<dbReference type="CDD" id="cd09275">
    <property type="entry name" value="RNase_HI_RT_DIRS1"/>
    <property type="match status" value="1"/>
</dbReference>
<reference evidence="1 2" key="1">
    <citation type="journal article" date="2006" name="Science">
        <title>Phytophthora genome sequences uncover evolutionary origins and mechanisms of pathogenesis.</title>
        <authorList>
            <person name="Tyler B.M."/>
            <person name="Tripathy S."/>
            <person name="Zhang X."/>
            <person name="Dehal P."/>
            <person name="Jiang R.H."/>
            <person name="Aerts A."/>
            <person name="Arredondo F.D."/>
            <person name="Baxter L."/>
            <person name="Bensasson D."/>
            <person name="Beynon J.L."/>
            <person name="Chapman J."/>
            <person name="Damasceno C.M."/>
            <person name="Dorrance A.E."/>
            <person name="Dou D."/>
            <person name="Dickerman A.W."/>
            <person name="Dubchak I.L."/>
            <person name="Garbelotto M."/>
            <person name="Gijzen M."/>
            <person name="Gordon S.G."/>
            <person name="Govers F."/>
            <person name="Grunwald N.J."/>
            <person name="Huang W."/>
            <person name="Ivors K.L."/>
            <person name="Jones R.W."/>
            <person name="Kamoun S."/>
            <person name="Krampis K."/>
            <person name="Lamour K.H."/>
            <person name="Lee M.K."/>
            <person name="McDonald W.H."/>
            <person name="Medina M."/>
            <person name="Meijer H.J."/>
            <person name="Nordberg E.K."/>
            <person name="Maclean D.J."/>
            <person name="Ospina-Giraldo M.D."/>
            <person name="Morris P.F."/>
            <person name="Phuntumart V."/>
            <person name="Putnam N.H."/>
            <person name="Rash S."/>
            <person name="Rose J.K."/>
            <person name="Sakihama Y."/>
            <person name="Salamov A.A."/>
            <person name="Savidor A."/>
            <person name="Scheuring C.F."/>
            <person name="Smith B.M."/>
            <person name="Sobral B.W."/>
            <person name="Terry A."/>
            <person name="Torto-Alalibo T.A."/>
            <person name="Win J."/>
            <person name="Xu Z."/>
            <person name="Zhang H."/>
            <person name="Grigoriev I.V."/>
            <person name="Rokhsar D.S."/>
            <person name="Boore J.L."/>
        </authorList>
    </citation>
    <scope>NUCLEOTIDE SEQUENCE [LARGE SCALE GENOMIC DNA]</scope>
    <source>
        <strain evidence="1 2">P6497</strain>
    </source>
</reference>
<name>G5AGB2_PHYSP</name>
<dbReference type="RefSeq" id="XP_009539155.1">
    <property type="nucleotide sequence ID" value="XM_009540860.1"/>
</dbReference>
<evidence type="ECO:0000313" key="2">
    <source>
        <dbReference type="Proteomes" id="UP000002640"/>
    </source>
</evidence>
<dbReference type="KEGG" id="psoj:PHYSODRAFT_342415"/>
<keyword evidence="2" id="KW-1185">Reference proteome</keyword>
<dbReference type="GeneID" id="20648269"/>
<organism evidence="1 2">
    <name type="scientific">Phytophthora sojae (strain P6497)</name>
    <name type="common">Soybean stem and root rot agent</name>
    <name type="synonym">Phytophthora megasperma f. sp. glycines</name>
    <dbReference type="NCBI Taxonomy" id="1094619"/>
    <lineage>
        <taxon>Eukaryota</taxon>
        <taxon>Sar</taxon>
        <taxon>Stramenopiles</taxon>
        <taxon>Oomycota</taxon>
        <taxon>Peronosporomycetes</taxon>
        <taxon>Peronosporales</taxon>
        <taxon>Peronosporaceae</taxon>
        <taxon>Phytophthora</taxon>
    </lineage>
</organism>
<dbReference type="PANTHER" id="PTHR33050">
    <property type="entry name" value="REVERSE TRANSCRIPTASE DOMAIN-CONTAINING PROTEIN"/>
    <property type="match status" value="1"/>
</dbReference>
<evidence type="ECO:0000313" key="1">
    <source>
        <dbReference type="EMBL" id="EGZ05624.1"/>
    </source>
</evidence>
<accession>G5AGB2</accession>
<dbReference type="EMBL" id="JH159166">
    <property type="protein sequence ID" value="EGZ05624.1"/>
    <property type="molecule type" value="Genomic_DNA"/>
</dbReference>
<proteinExistence type="predicted"/>
<dbReference type="AlphaFoldDB" id="G5AGB2"/>
<dbReference type="Proteomes" id="UP000002640">
    <property type="component" value="Unassembled WGS sequence"/>
</dbReference>
<sequence>MITFLSRLAETSQLTLPNFVRLIRGETTYDPRLNKDLYELPGPPTDNLSDEWGRWNEVVRHGVIPEWLPHRPPNQARRPRNHGSINDHLPQVWRHIRKGQKDGRYLVLKASMVDHWAELFISPVGVVNKAGAVPLDIRLINDYSFPEGESVNDYTDRSHLPGISYNPPGDIARRIFTLRRDHAYARILLMLGDVAGAFRHVPVNADNVHMFAFIIGEYLVIDLSCGFGWRVAGSGYDALAQSPCQGLFWCDDHTCIEIDDGPRCFIANLALRRAMATVLGPTAINERKFTDWNERGRALGYEWNTQDGTVTIPADKILRDQRNIAAILAAGTVTKTSALSLLGSLRHITTCCPPARAFFQRVQDMARRISRYGRRHVTAEAMEDLKWLQLILQNSDRFNSIPVDHFGNMAAPTVHVQMDASNDGLCALEPSLRQFIRVKFTEAEQQMFTTDMSVNSINVRELQSAVLAALHWGPIWSARSPHRPIHVCFWIDNAVAVSWTQRRTSRQPLAQLYNRLIALAEFNYSLVCTAEHVPGVENIMADAGSRAWSNEDPLFDTWTNLSNGWTQITGAKYRAHWKQWE</sequence>
<dbReference type="STRING" id="1094619.G5AGB2"/>
<evidence type="ECO:0008006" key="3">
    <source>
        <dbReference type="Google" id="ProtNLM"/>
    </source>
</evidence>
<dbReference type="PANTHER" id="PTHR33050:SF7">
    <property type="entry name" value="RIBONUCLEASE H"/>
    <property type="match status" value="1"/>
</dbReference>
<protein>
    <recommendedName>
        <fullName evidence="3">Reverse transcriptase domain-containing protein</fullName>
    </recommendedName>
</protein>
<dbReference type="SUPFAM" id="SSF56672">
    <property type="entry name" value="DNA/RNA polymerases"/>
    <property type="match status" value="1"/>
</dbReference>
<dbReference type="InterPro" id="IPR052055">
    <property type="entry name" value="Hepadnavirus_pol/RT"/>
</dbReference>